<proteinExistence type="inferred from homology"/>
<name>A0A135IAQ1_9GAMM</name>
<dbReference type="GO" id="GO:0015628">
    <property type="term" value="P:protein secretion by the type II secretion system"/>
    <property type="evidence" value="ECO:0007669"/>
    <property type="project" value="InterPro"/>
</dbReference>
<comment type="function">
    <text evidence="10">Inner membrane component of the type II secretion system required for the energy-dependent secretion of extracellular factors such as proteases and toxins from the periplasm.</text>
</comment>
<dbReference type="AlphaFoldDB" id="A0A135IAQ1"/>
<accession>A0A135IAQ1</accession>
<keyword evidence="5 10" id="KW-0997">Cell inner membrane</keyword>
<keyword evidence="6 11" id="KW-0812">Transmembrane</keyword>
<evidence type="ECO:0000256" key="6">
    <source>
        <dbReference type="ARBA" id="ARBA00022692"/>
    </source>
</evidence>
<evidence type="ECO:0000256" key="9">
    <source>
        <dbReference type="ARBA" id="ARBA00023136"/>
    </source>
</evidence>
<evidence type="ECO:0000256" key="10">
    <source>
        <dbReference type="PIRNR" id="PIRNR006291"/>
    </source>
</evidence>
<reference evidence="12 13" key="1">
    <citation type="submission" date="2015-11" db="EMBL/GenBank/DDBJ databases">
        <title>Genomic Taxonomy of the Vibrionaceae.</title>
        <authorList>
            <person name="Gomez-Gil B."/>
            <person name="Enciso-Ibarra J."/>
        </authorList>
    </citation>
    <scope>NUCLEOTIDE SEQUENCE [LARGE SCALE GENOMIC DNA]</scope>
    <source>
        <strain evidence="12 13">CAIM 912</strain>
    </source>
</reference>
<dbReference type="InterPro" id="IPR023229">
    <property type="entry name" value="T2SS_M_periplasmic_sf"/>
</dbReference>
<feature type="transmembrane region" description="Helical" evidence="11">
    <location>
        <begin position="18"/>
        <end position="35"/>
    </location>
</feature>
<dbReference type="PIRSF" id="PIRSF006291">
    <property type="entry name" value="GspM"/>
    <property type="match status" value="1"/>
</dbReference>
<evidence type="ECO:0000256" key="8">
    <source>
        <dbReference type="ARBA" id="ARBA00022989"/>
    </source>
</evidence>
<dbReference type="Gene3D" id="3.30.1360.100">
    <property type="entry name" value="General secretion pathway protein M, EpsM"/>
    <property type="match status" value="1"/>
</dbReference>
<evidence type="ECO:0000313" key="12">
    <source>
        <dbReference type="EMBL" id="KXF82536.1"/>
    </source>
</evidence>
<keyword evidence="4 10" id="KW-1003">Cell membrane</keyword>
<keyword evidence="8 11" id="KW-1133">Transmembrane helix</keyword>
<comment type="similarity">
    <text evidence="2 10">Belongs to the GSP M family.</text>
</comment>
<evidence type="ECO:0000256" key="7">
    <source>
        <dbReference type="ARBA" id="ARBA00022927"/>
    </source>
</evidence>
<dbReference type="STRING" id="294935.ATN88_21110"/>
<protein>
    <recommendedName>
        <fullName evidence="10">Type II secretion system protein M</fullName>
        <shortName evidence="10">T2SS protein M</shortName>
    </recommendedName>
    <alternativeName>
        <fullName evidence="10">General secretion pathway protein M</fullName>
    </alternativeName>
</protein>
<dbReference type="Proteomes" id="UP000070529">
    <property type="component" value="Unassembled WGS sequence"/>
</dbReference>
<dbReference type="RefSeq" id="WP_067413381.1">
    <property type="nucleotide sequence ID" value="NZ_LNTY01000022.1"/>
</dbReference>
<evidence type="ECO:0000256" key="4">
    <source>
        <dbReference type="ARBA" id="ARBA00022475"/>
    </source>
</evidence>
<keyword evidence="9 10" id="KW-0472">Membrane</keyword>
<dbReference type="Pfam" id="PF04612">
    <property type="entry name" value="T2SSM"/>
    <property type="match status" value="1"/>
</dbReference>
<dbReference type="EMBL" id="LNTY01000022">
    <property type="protein sequence ID" value="KXF82536.1"/>
    <property type="molecule type" value="Genomic_DNA"/>
</dbReference>
<sequence length="161" mass="18149">MKALIAYWQNLSRREQRLLGVALVALALAGLYWGIISPLQERADAAKQQLANEQSLLTWVESKGAEIEALRAATGNRGQVSALPLNQSVTSSVKRFNLEILRLQPQREELQVWLKPMPFNTLIRWLDFLSKTHGVEVKFIDLGKTDTQGMVEVKRLQLGRG</sequence>
<dbReference type="GO" id="GO:0005886">
    <property type="term" value="C:plasma membrane"/>
    <property type="evidence" value="ECO:0007669"/>
    <property type="project" value="UniProtKB-SubCell"/>
</dbReference>
<dbReference type="GO" id="GO:0015627">
    <property type="term" value="C:type II protein secretion system complex"/>
    <property type="evidence" value="ECO:0007669"/>
    <property type="project" value="InterPro"/>
</dbReference>
<comment type="caution">
    <text evidence="12">The sequence shown here is derived from an EMBL/GenBank/DDBJ whole genome shotgun (WGS) entry which is preliminary data.</text>
</comment>
<keyword evidence="7 10" id="KW-0653">Protein transport</keyword>
<gene>
    <name evidence="12" type="ORF">ATN88_21110</name>
</gene>
<dbReference type="InterPro" id="IPR007690">
    <property type="entry name" value="T2SS_GspM"/>
</dbReference>
<keyword evidence="3 10" id="KW-0813">Transport</keyword>
<organism evidence="12 13">
    <name type="scientific">Enterovibrio coralii</name>
    <dbReference type="NCBI Taxonomy" id="294935"/>
    <lineage>
        <taxon>Bacteria</taxon>
        <taxon>Pseudomonadati</taxon>
        <taxon>Pseudomonadota</taxon>
        <taxon>Gammaproteobacteria</taxon>
        <taxon>Vibrionales</taxon>
        <taxon>Vibrionaceae</taxon>
        <taxon>Enterovibrio</taxon>
    </lineage>
</organism>
<evidence type="ECO:0000256" key="3">
    <source>
        <dbReference type="ARBA" id="ARBA00022448"/>
    </source>
</evidence>
<dbReference type="SUPFAM" id="SSF103054">
    <property type="entry name" value="General secretion pathway protein M, EpsM"/>
    <property type="match status" value="1"/>
</dbReference>
<evidence type="ECO:0000313" key="13">
    <source>
        <dbReference type="Proteomes" id="UP000070529"/>
    </source>
</evidence>
<evidence type="ECO:0000256" key="1">
    <source>
        <dbReference type="ARBA" id="ARBA00004377"/>
    </source>
</evidence>
<comment type="subcellular location">
    <subcellularLocation>
        <location evidence="1">Cell inner membrane</location>
        <topology evidence="1">Single-pass membrane protein</topology>
    </subcellularLocation>
</comment>
<evidence type="ECO:0000256" key="2">
    <source>
        <dbReference type="ARBA" id="ARBA00010637"/>
    </source>
</evidence>
<keyword evidence="13" id="KW-1185">Reference proteome</keyword>
<dbReference type="OrthoDB" id="6624834at2"/>
<evidence type="ECO:0000256" key="5">
    <source>
        <dbReference type="ARBA" id="ARBA00022519"/>
    </source>
</evidence>
<evidence type="ECO:0000256" key="11">
    <source>
        <dbReference type="SAM" id="Phobius"/>
    </source>
</evidence>